<keyword evidence="11" id="KW-1185">Reference proteome</keyword>
<dbReference type="EMBL" id="JACBZO010000001">
    <property type="protein sequence ID" value="NYI41655.1"/>
    <property type="molecule type" value="Genomic_DNA"/>
</dbReference>
<name>A0A7Z0CKF0_9MICO</name>
<dbReference type="AlphaFoldDB" id="A0A7Z0CKF0"/>
<feature type="binding site" evidence="6">
    <location>
        <position position="170"/>
    </location>
    <ligand>
        <name>substrate</name>
    </ligand>
</feature>
<feature type="binding site" evidence="6">
    <location>
        <position position="140"/>
    </location>
    <ligand>
        <name>NADP(+)</name>
        <dbReference type="ChEBI" id="CHEBI:58349"/>
    </ligand>
</feature>
<proteinExistence type="inferred from homology"/>
<evidence type="ECO:0000256" key="3">
    <source>
        <dbReference type="ARBA" id="ARBA00022857"/>
    </source>
</evidence>
<feature type="domain" description="Glucose-6-phosphate dehydrogenase NAD-binding" evidence="8">
    <location>
        <begin position="12"/>
        <end position="179"/>
    </location>
</feature>
<comment type="similarity">
    <text evidence="6">Belongs to the glucose-6-phosphate dehydrogenase family.</text>
</comment>
<feature type="binding site" evidence="6">
    <location>
        <position position="208"/>
    </location>
    <ligand>
        <name>substrate</name>
    </ligand>
</feature>
<dbReference type="UniPathway" id="UPA00115">
    <property type="reaction ID" value="UER00408"/>
</dbReference>
<evidence type="ECO:0000256" key="4">
    <source>
        <dbReference type="ARBA" id="ARBA00023002"/>
    </source>
</evidence>
<dbReference type="GO" id="GO:0050661">
    <property type="term" value="F:NADP binding"/>
    <property type="evidence" value="ECO:0007669"/>
    <property type="project" value="UniProtKB-UniRule"/>
</dbReference>
<keyword evidence="3 6" id="KW-0521">NADP</keyword>
<feature type="binding site" evidence="6">
    <location>
        <position position="318"/>
    </location>
    <ligand>
        <name>substrate</name>
    </ligand>
</feature>
<feature type="compositionally biased region" description="Polar residues" evidence="7">
    <location>
        <begin position="468"/>
        <end position="478"/>
    </location>
</feature>
<accession>A0A7Z0CKF0</accession>
<dbReference type="PRINTS" id="PR00079">
    <property type="entry name" value="G6PDHDRGNASE"/>
</dbReference>
<dbReference type="PANTHER" id="PTHR23429">
    <property type="entry name" value="GLUCOSE-6-PHOSPHATE 1-DEHYDROGENASE G6PD"/>
    <property type="match status" value="1"/>
</dbReference>
<feature type="binding site" evidence="6">
    <location>
        <position position="227"/>
    </location>
    <ligand>
        <name>substrate</name>
    </ligand>
</feature>
<evidence type="ECO:0000256" key="7">
    <source>
        <dbReference type="SAM" id="MobiDB-lite"/>
    </source>
</evidence>
<dbReference type="InterPro" id="IPR036291">
    <property type="entry name" value="NAD(P)-bd_dom_sf"/>
</dbReference>
<dbReference type="InterPro" id="IPR022674">
    <property type="entry name" value="G6P_DH_NAD-bd"/>
</dbReference>
<comment type="pathway">
    <text evidence="1 6">Carbohydrate degradation; pentose phosphate pathway; D-ribulose 5-phosphate from D-glucose 6-phosphate (oxidative stage): step 1/3.</text>
</comment>
<dbReference type="Gene3D" id="3.30.360.10">
    <property type="entry name" value="Dihydrodipicolinate Reductase, domain 2"/>
    <property type="match status" value="1"/>
</dbReference>
<keyword evidence="5 6" id="KW-0119">Carbohydrate metabolism</keyword>
<evidence type="ECO:0000313" key="10">
    <source>
        <dbReference type="EMBL" id="NYI41655.1"/>
    </source>
</evidence>
<dbReference type="SUPFAM" id="SSF51735">
    <property type="entry name" value="NAD(P)-binding Rossmann-fold domains"/>
    <property type="match status" value="1"/>
</dbReference>
<keyword evidence="4 6" id="KW-0560">Oxidoreductase</keyword>
<protein>
    <recommendedName>
        <fullName evidence="6">Glucose-6-phosphate 1-dehydrogenase</fullName>
        <shortName evidence="6">G6PD</shortName>
        <ecNumber evidence="6">1.1.1.49</ecNumber>
    </recommendedName>
</protein>
<dbReference type="Pfam" id="PF02781">
    <property type="entry name" value="G6PD_C"/>
    <property type="match status" value="1"/>
</dbReference>
<feature type="domain" description="Glucose-6-phosphate dehydrogenase C-terminal" evidence="9">
    <location>
        <begin position="182"/>
        <end position="451"/>
    </location>
</feature>
<keyword evidence="2 6" id="KW-0313">Glucose metabolism</keyword>
<comment type="catalytic activity">
    <reaction evidence="6">
        <text>D-glucose 6-phosphate + NADP(+) = 6-phospho-D-glucono-1,5-lactone + NADPH + H(+)</text>
        <dbReference type="Rhea" id="RHEA:15841"/>
        <dbReference type="ChEBI" id="CHEBI:15378"/>
        <dbReference type="ChEBI" id="CHEBI:57783"/>
        <dbReference type="ChEBI" id="CHEBI:57955"/>
        <dbReference type="ChEBI" id="CHEBI:58349"/>
        <dbReference type="ChEBI" id="CHEBI:61548"/>
        <dbReference type="EC" id="1.1.1.49"/>
    </reaction>
</comment>
<organism evidence="10 11">
    <name type="scientific">Demequina lutea</name>
    <dbReference type="NCBI Taxonomy" id="431489"/>
    <lineage>
        <taxon>Bacteria</taxon>
        <taxon>Bacillati</taxon>
        <taxon>Actinomycetota</taxon>
        <taxon>Actinomycetes</taxon>
        <taxon>Micrococcales</taxon>
        <taxon>Demequinaceae</taxon>
        <taxon>Demequina</taxon>
    </lineage>
</organism>
<comment type="caution">
    <text evidence="10">The sequence shown here is derived from an EMBL/GenBank/DDBJ whole genome shotgun (WGS) entry which is preliminary data.</text>
</comment>
<feature type="binding site" evidence="6">
    <location>
        <begin position="15"/>
        <end position="22"/>
    </location>
    <ligand>
        <name>NADP(+)</name>
        <dbReference type="ChEBI" id="CHEBI:58349"/>
    </ligand>
</feature>
<feature type="region of interest" description="Disordered" evidence="7">
    <location>
        <begin position="456"/>
        <end position="478"/>
    </location>
</feature>
<dbReference type="Proteomes" id="UP000547973">
    <property type="component" value="Unassembled WGS sequence"/>
</dbReference>
<dbReference type="RefSeq" id="WP_179398019.1">
    <property type="nucleotide sequence ID" value="NZ_JACBZO010000001.1"/>
</dbReference>
<feature type="binding site" evidence="6">
    <location>
        <position position="174"/>
    </location>
    <ligand>
        <name>substrate</name>
    </ligand>
</feature>
<dbReference type="InterPro" id="IPR001282">
    <property type="entry name" value="G6P_DH"/>
</dbReference>
<dbReference type="PIRSF" id="PIRSF000110">
    <property type="entry name" value="G6PD"/>
    <property type="match status" value="1"/>
</dbReference>
<dbReference type="SUPFAM" id="SSF55347">
    <property type="entry name" value="Glyceraldehyde-3-phosphate dehydrogenase-like, C-terminal domain"/>
    <property type="match status" value="1"/>
</dbReference>
<dbReference type="PANTHER" id="PTHR23429:SF0">
    <property type="entry name" value="GLUCOSE-6-PHOSPHATE 1-DEHYDROGENASE"/>
    <property type="match status" value="1"/>
</dbReference>
<dbReference type="GO" id="GO:0005829">
    <property type="term" value="C:cytosol"/>
    <property type="evidence" value="ECO:0007669"/>
    <property type="project" value="TreeGrafter"/>
</dbReference>
<feature type="active site" description="Proton acceptor" evidence="6">
    <location>
        <position position="232"/>
    </location>
</feature>
<comment type="caution">
    <text evidence="6">Lacks conserved residue(s) required for the propagation of feature annotation.</text>
</comment>
<dbReference type="Pfam" id="PF00479">
    <property type="entry name" value="G6PD_N"/>
    <property type="match status" value="1"/>
</dbReference>
<dbReference type="NCBIfam" id="TIGR00871">
    <property type="entry name" value="zwf"/>
    <property type="match status" value="1"/>
</dbReference>
<evidence type="ECO:0000313" key="11">
    <source>
        <dbReference type="Proteomes" id="UP000547973"/>
    </source>
</evidence>
<evidence type="ECO:0000256" key="2">
    <source>
        <dbReference type="ARBA" id="ARBA00022526"/>
    </source>
</evidence>
<evidence type="ECO:0000256" key="5">
    <source>
        <dbReference type="ARBA" id="ARBA00023277"/>
    </source>
</evidence>
<dbReference type="EC" id="1.1.1.49" evidence="6"/>
<evidence type="ECO:0000256" key="6">
    <source>
        <dbReference type="HAMAP-Rule" id="MF_00966"/>
    </source>
</evidence>
<comment type="function">
    <text evidence="6">Catalyzes the oxidation of glucose 6-phosphate to 6-phosphogluconolactone.</text>
</comment>
<dbReference type="GO" id="GO:0006006">
    <property type="term" value="P:glucose metabolic process"/>
    <property type="evidence" value="ECO:0007669"/>
    <property type="project" value="UniProtKB-KW"/>
</dbReference>
<dbReference type="GO" id="GO:0004345">
    <property type="term" value="F:glucose-6-phosphate dehydrogenase activity"/>
    <property type="evidence" value="ECO:0007669"/>
    <property type="project" value="UniProtKB-UniRule"/>
</dbReference>
<dbReference type="Gene3D" id="3.40.50.720">
    <property type="entry name" value="NAD(P)-binding Rossmann-like Domain"/>
    <property type="match status" value="1"/>
</dbReference>
<evidence type="ECO:0000259" key="8">
    <source>
        <dbReference type="Pfam" id="PF00479"/>
    </source>
</evidence>
<dbReference type="InterPro" id="IPR022675">
    <property type="entry name" value="G6P_DH_C"/>
</dbReference>
<evidence type="ECO:0000256" key="1">
    <source>
        <dbReference type="ARBA" id="ARBA00004937"/>
    </source>
</evidence>
<dbReference type="GO" id="GO:0009051">
    <property type="term" value="P:pentose-phosphate shunt, oxidative branch"/>
    <property type="evidence" value="ECO:0007669"/>
    <property type="project" value="TreeGrafter"/>
</dbReference>
<dbReference type="HAMAP" id="MF_00966">
    <property type="entry name" value="G6PD"/>
    <property type="match status" value="1"/>
</dbReference>
<sequence>MSTTNVHADAFVFFGASGDLARKQIFPALHAMVAAGELDVPVVGVAHSGWTVDDLRDRAKESCLENGMKDDADLKKLLKLLDYVDGDYKDAGTFDALKKALKGASRPTHYLAIPPSLFGTVIDGLRGTGLHKDARVIVEKPFGRDLASAGKLDELVDRAFPEDAIFRIDHYLGKDEIMNLLYFRFANSIFEPVWNRDHIDHIEITVAEDFGVQGRGAFYESAGALRDVVENHIFQVVALLGMEPPSYQGYEAVQQAKESVFRAMRPLAREDLVRGQFDGYKDEEGVAADSDVETFAAVRLYIDSWRWSGVPWLLRTGKKLAVTAGEVVVFFKRPPQVLFEDAEADKTPNYLRFRLSPISEIALAARVKTPGQEFTGTQQEFVLHTESPLERAPYERLLSDAMKGDKALFTSRGSVEAAWRVVNDVLTDHAAALPYAPGTWGPKAADALAADWGGWREPVDDKEIAGSPSGTTTTQEKS</sequence>
<reference evidence="10 11" key="1">
    <citation type="submission" date="2020-07" db="EMBL/GenBank/DDBJ databases">
        <title>Sequencing the genomes of 1000 actinobacteria strains.</title>
        <authorList>
            <person name="Klenk H.-P."/>
        </authorList>
    </citation>
    <scope>NUCLEOTIDE SEQUENCE [LARGE SCALE GENOMIC DNA]</scope>
    <source>
        <strain evidence="10 11">DSM 19970</strain>
    </source>
</reference>
<gene>
    <name evidence="6" type="primary">zwf</name>
    <name evidence="10" type="ORF">BKA03_001774</name>
</gene>
<evidence type="ECO:0000259" key="9">
    <source>
        <dbReference type="Pfam" id="PF02781"/>
    </source>
</evidence>